<dbReference type="Proteomes" id="UP000006732">
    <property type="component" value="Chromosome"/>
</dbReference>
<dbReference type="Gene3D" id="1.20.1090.10">
    <property type="entry name" value="Dehydroquinate synthase-like - alpha domain"/>
    <property type="match status" value="1"/>
</dbReference>
<evidence type="ECO:0000313" key="8">
    <source>
        <dbReference type="Proteomes" id="UP000006732"/>
    </source>
</evidence>
<dbReference type="Gene3D" id="3.40.50.1970">
    <property type="match status" value="1"/>
</dbReference>
<evidence type="ECO:0000256" key="3">
    <source>
        <dbReference type="ARBA" id="ARBA00023002"/>
    </source>
</evidence>
<keyword evidence="4" id="KW-0520">NAD</keyword>
<dbReference type="HOGENOM" id="CLU_007207_0_0_7"/>
<evidence type="ECO:0000256" key="4">
    <source>
        <dbReference type="ARBA" id="ARBA00023027"/>
    </source>
</evidence>
<evidence type="ECO:0000259" key="6">
    <source>
        <dbReference type="Pfam" id="PF25137"/>
    </source>
</evidence>
<dbReference type="eggNOG" id="COG1454">
    <property type="taxonomic scope" value="Bacteria"/>
</dbReference>
<reference evidence="7 8" key="1">
    <citation type="submission" date="2006-10" db="EMBL/GenBank/DDBJ databases">
        <title>Complete sequence of chromosome of Pelobacter propionicus DSM 2379.</title>
        <authorList>
            <consortium name="US DOE Joint Genome Institute"/>
            <person name="Copeland A."/>
            <person name="Lucas S."/>
            <person name="Lapidus A."/>
            <person name="Barry K."/>
            <person name="Detter J.C."/>
            <person name="Glavina del Rio T."/>
            <person name="Hammon N."/>
            <person name="Israni S."/>
            <person name="Dalin E."/>
            <person name="Tice H."/>
            <person name="Pitluck S."/>
            <person name="Saunders E."/>
            <person name="Brettin T."/>
            <person name="Bruce D."/>
            <person name="Han C."/>
            <person name="Tapia R."/>
            <person name="Schmutz J."/>
            <person name="Larimer F."/>
            <person name="Land M."/>
            <person name="Hauser L."/>
            <person name="Kyrpides N."/>
            <person name="Kim E."/>
            <person name="Lovley D."/>
            <person name="Richardson P."/>
        </authorList>
    </citation>
    <scope>NUCLEOTIDE SEQUENCE [LARGE SCALE GENOMIC DNA]</scope>
    <source>
        <strain evidence="8">DSM 2379 / NBRC 103807 / OttBd1</strain>
    </source>
</reference>
<organism evidence="7 8">
    <name type="scientific">Pelobacter propionicus (strain DSM 2379 / NBRC 103807 / OttBd1)</name>
    <dbReference type="NCBI Taxonomy" id="338966"/>
    <lineage>
        <taxon>Bacteria</taxon>
        <taxon>Pseudomonadati</taxon>
        <taxon>Thermodesulfobacteriota</taxon>
        <taxon>Desulfuromonadia</taxon>
        <taxon>Desulfuromonadales</taxon>
        <taxon>Desulfuromonadaceae</taxon>
        <taxon>Pelobacter</taxon>
    </lineage>
</organism>
<dbReference type="PROSITE" id="PS00913">
    <property type="entry name" value="ADH_IRON_1"/>
    <property type="match status" value="1"/>
</dbReference>
<dbReference type="Pfam" id="PF25137">
    <property type="entry name" value="ADH_Fe_C"/>
    <property type="match status" value="1"/>
</dbReference>
<dbReference type="PANTHER" id="PTHR11496">
    <property type="entry name" value="ALCOHOL DEHYDROGENASE"/>
    <property type="match status" value="1"/>
</dbReference>
<dbReference type="CDD" id="cd08188">
    <property type="entry name" value="PDDH"/>
    <property type="match status" value="1"/>
</dbReference>
<keyword evidence="8" id="KW-1185">Reference proteome</keyword>
<proteinExistence type="inferred from homology"/>
<name>A1AQI9_PELPD</name>
<protein>
    <submittedName>
        <fullName evidence="7">Iron-containing alcohol dehydrogenase</fullName>
    </submittedName>
</protein>
<dbReference type="AlphaFoldDB" id="A1AQI9"/>
<dbReference type="SUPFAM" id="SSF56796">
    <property type="entry name" value="Dehydroquinate synthase-like"/>
    <property type="match status" value="1"/>
</dbReference>
<dbReference type="Pfam" id="PF00465">
    <property type="entry name" value="Fe-ADH"/>
    <property type="match status" value="1"/>
</dbReference>
<dbReference type="RefSeq" id="WP_011735875.1">
    <property type="nucleotide sequence ID" value="NC_008609.1"/>
</dbReference>
<dbReference type="STRING" id="338966.Ppro_2001"/>
<gene>
    <name evidence="7" type="ordered locus">Ppro_2001</name>
</gene>
<evidence type="ECO:0000256" key="2">
    <source>
        <dbReference type="ARBA" id="ARBA00007358"/>
    </source>
</evidence>
<dbReference type="GO" id="GO:0004022">
    <property type="term" value="F:alcohol dehydrogenase (NAD+) activity"/>
    <property type="evidence" value="ECO:0007669"/>
    <property type="project" value="TreeGrafter"/>
</dbReference>
<evidence type="ECO:0000259" key="5">
    <source>
        <dbReference type="Pfam" id="PF00465"/>
    </source>
</evidence>
<keyword evidence="3" id="KW-0560">Oxidoreductase</keyword>
<dbReference type="InterPro" id="IPR018211">
    <property type="entry name" value="ADH_Fe_CS"/>
</dbReference>
<evidence type="ECO:0000256" key="1">
    <source>
        <dbReference type="ARBA" id="ARBA00001962"/>
    </source>
</evidence>
<comment type="similarity">
    <text evidence="2">Belongs to the iron-containing alcohol dehydrogenase family.</text>
</comment>
<dbReference type="InterPro" id="IPR056798">
    <property type="entry name" value="ADH_Fe_C"/>
</dbReference>
<dbReference type="KEGG" id="ppd:Ppro_2001"/>
<dbReference type="EMBL" id="CP000482">
    <property type="protein sequence ID" value="ABK99609.1"/>
    <property type="molecule type" value="Genomic_DNA"/>
</dbReference>
<feature type="domain" description="Fe-containing alcohol dehydrogenase-like C-terminal" evidence="6">
    <location>
        <begin position="192"/>
        <end position="387"/>
    </location>
</feature>
<feature type="domain" description="Alcohol dehydrogenase iron-type/glycerol dehydrogenase GldA" evidence="5">
    <location>
        <begin position="16"/>
        <end position="181"/>
    </location>
</feature>
<sequence>MALAEQVYNFYIPAITKMGIGAVKELGPCAQFLKGTKALLVTDKGMADLGVADRMKQLLEVDGVQCVIFSGAEPNPTDLNVRAGIKVYRENNCDMLVSLGGGSSHDCAKGIGIVATNDGDIRDFAGVDTFKNALPPFIAINTTAGTASEMTSFAVITNSDIHVKMIFASPRITATIAINDPALMVGLPAPLTASTGMDALTHAVEAYVAALANPVTDACAIAAIKLIAEYLPQAVANGSNLEARDKMAYAEYLAGMAFSNAGIGIVHAMAHQPGALLNKPHGVCNAILLPHGCSFNLIACPQRYADIAQAMGVDTTGLMPMEAAERGVEAIRKLSAAVGIPAGLSEIGVKTSDIPTLAENAIKDICCLFNPRTIKLDDLTRLYTEAM</sequence>
<dbReference type="OrthoDB" id="9778433at2"/>
<dbReference type="InterPro" id="IPR039697">
    <property type="entry name" value="Alcohol_dehydrogenase_Fe"/>
</dbReference>
<dbReference type="FunFam" id="1.20.1090.10:FF:000001">
    <property type="entry name" value="Aldehyde-alcohol dehydrogenase"/>
    <property type="match status" value="1"/>
</dbReference>
<comment type="cofactor">
    <cofactor evidence="1">
        <name>Fe cation</name>
        <dbReference type="ChEBI" id="CHEBI:24875"/>
    </cofactor>
</comment>
<dbReference type="GO" id="GO:0046872">
    <property type="term" value="F:metal ion binding"/>
    <property type="evidence" value="ECO:0007669"/>
    <property type="project" value="InterPro"/>
</dbReference>
<evidence type="ECO:0000313" key="7">
    <source>
        <dbReference type="EMBL" id="ABK99609.1"/>
    </source>
</evidence>
<accession>A1AQI9</accession>
<dbReference type="PANTHER" id="PTHR11496:SF102">
    <property type="entry name" value="ALCOHOL DEHYDROGENASE 4"/>
    <property type="match status" value="1"/>
</dbReference>
<dbReference type="InterPro" id="IPR001670">
    <property type="entry name" value="ADH_Fe/GldA"/>
</dbReference>
<dbReference type="FunFam" id="3.40.50.1970:FF:000003">
    <property type="entry name" value="Alcohol dehydrogenase, iron-containing"/>
    <property type="match status" value="1"/>
</dbReference>